<name>A0A1V0EDW1_9CAUD</name>
<organism evidence="1 2">
    <name type="scientific">Caulobacter phage Ccr32</name>
    <dbReference type="NCBI Taxonomy" id="1959738"/>
    <lineage>
        <taxon>Viruses</taxon>
        <taxon>Duplodnaviria</taxon>
        <taxon>Heunggongvirae</taxon>
        <taxon>Uroviricota</taxon>
        <taxon>Caudoviricetes</taxon>
        <taxon>Jeanschmidtviridae</taxon>
        <taxon>Shapirovirus</taxon>
        <taxon>Shapirovirus cbk</taxon>
    </lineage>
</organism>
<evidence type="ECO:0000313" key="2">
    <source>
        <dbReference type="Proteomes" id="UP000222485"/>
    </source>
</evidence>
<accession>A0A1V0EDW1</accession>
<protein>
    <submittedName>
        <fullName evidence="1">Uncharacterized protein</fullName>
    </submittedName>
</protein>
<proteinExistence type="predicted"/>
<dbReference type="EMBL" id="KY555146">
    <property type="protein sequence ID" value="ARB15103.1"/>
    <property type="molecule type" value="Genomic_DNA"/>
</dbReference>
<dbReference type="Proteomes" id="UP000222485">
    <property type="component" value="Genome"/>
</dbReference>
<sequence>MTERFLVKVSQSLVTEIEIAAADEEEAKAIAMTAVRADLGEPEGATYSASILGCWPEGETQEGLLGVRRGLEMRRGWFWSSFRSFRAKSPLGLADRDLYFYIAVTDDQIEADETPYEVLSALTTLPYLEEPRREYGIAARRQGDSLWFGPCRTEKQAATMFHRGHTHLKGSTS</sequence>
<evidence type="ECO:0000313" key="1">
    <source>
        <dbReference type="EMBL" id="ARB15103.1"/>
    </source>
</evidence>
<gene>
    <name evidence="1" type="ORF">Ccr32_gp185</name>
</gene>
<reference evidence="2" key="1">
    <citation type="journal article" date="2017" name="Curr. Microbiol.">
        <title>Genomic Diversity of Type B3 Bacteriophages of Caulobacter crescentus.</title>
        <authorList>
            <person name="Ash K.T."/>
            <person name="Drake K.M."/>
            <person name="Gibbs W.S."/>
            <person name="Ely B."/>
        </authorList>
    </citation>
    <scope>NUCLEOTIDE SEQUENCE [LARGE SCALE GENOMIC DNA]</scope>
</reference>